<feature type="repeat" description="TPR" evidence="1">
    <location>
        <begin position="416"/>
        <end position="449"/>
    </location>
</feature>
<dbReference type="Pfam" id="PF14559">
    <property type="entry name" value="TPR_19"/>
    <property type="match status" value="1"/>
</dbReference>
<accession>A0A3A4R532</accession>
<comment type="caution">
    <text evidence="2">The sequence shown here is derived from an EMBL/GenBank/DDBJ whole genome shotgun (WGS) entry which is preliminary data.</text>
</comment>
<evidence type="ECO:0000313" key="2">
    <source>
        <dbReference type="EMBL" id="RJP61307.1"/>
    </source>
</evidence>
<name>A0A3A4R532_9BACT</name>
<dbReference type="PANTHER" id="PTHR12558">
    <property type="entry name" value="CELL DIVISION CYCLE 16,23,27"/>
    <property type="match status" value="1"/>
</dbReference>
<dbReference type="InterPro" id="IPR019734">
    <property type="entry name" value="TPR_rpt"/>
</dbReference>
<dbReference type="SUPFAM" id="SSF48452">
    <property type="entry name" value="TPR-like"/>
    <property type="match status" value="2"/>
</dbReference>
<feature type="repeat" description="TPR" evidence="1">
    <location>
        <begin position="91"/>
        <end position="124"/>
    </location>
</feature>
<reference evidence="2 3" key="1">
    <citation type="journal article" date="2017" name="ISME J.">
        <title>Energy and carbon metabolisms in a deep terrestrial subsurface fluid microbial community.</title>
        <authorList>
            <person name="Momper L."/>
            <person name="Jungbluth S.P."/>
            <person name="Lee M.D."/>
            <person name="Amend J.P."/>
        </authorList>
    </citation>
    <scope>NUCLEOTIDE SEQUENCE [LARGE SCALE GENOMIC DNA]</scope>
    <source>
        <strain evidence="2">SURF_26</strain>
    </source>
</reference>
<keyword evidence="1" id="KW-0802">TPR repeat</keyword>
<protein>
    <submittedName>
        <fullName evidence="2">Uncharacterized protein</fullName>
    </submittedName>
</protein>
<evidence type="ECO:0000256" key="1">
    <source>
        <dbReference type="PROSITE-ProRule" id="PRU00339"/>
    </source>
</evidence>
<dbReference type="PROSITE" id="PS50005">
    <property type="entry name" value="TPR"/>
    <property type="match status" value="2"/>
</dbReference>
<evidence type="ECO:0000313" key="3">
    <source>
        <dbReference type="Proteomes" id="UP000266426"/>
    </source>
</evidence>
<dbReference type="PANTHER" id="PTHR12558:SF13">
    <property type="entry name" value="CELL DIVISION CYCLE PROTEIN 27 HOMOLOG"/>
    <property type="match status" value="1"/>
</dbReference>
<dbReference type="AlphaFoldDB" id="A0A3A4R532"/>
<dbReference type="SMART" id="SM00028">
    <property type="entry name" value="TPR"/>
    <property type="match status" value="7"/>
</dbReference>
<dbReference type="Pfam" id="PF13432">
    <property type="entry name" value="TPR_16"/>
    <property type="match status" value="2"/>
</dbReference>
<gene>
    <name evidence="2" type="ORF">C4541_02060</name>
</gene>
<organism evidence="2 3">
    <name type="scientific">Candidatus Auribacter fodinae</name>
    <dbReference type="NCBI Taxonomy" id="2093366"/>
    <lineage>
        <taxon>Bacteria</taxon>
        <taxon>Pseudomonadati</taxon>
        <taxon>Candidatus Auribacterota</taxon>
        <taxon>Candidatus Auribacteria</taxon>
        <taxon>Candidatus Auribacterales</taxon>
        <taxon>Candidatus Auribacteraceae</taxon>
        <taxon>Candidatus Auribacter</taxon>
    </lineage>
</organism>
<sequence>MRTLLPRLLILFALLGLTAAPVLFSAQADIRRADSALANAHPLDAAADYEHASILLFWRADLRERAGNAFFAGEDLPNAVRLLSQADPLSVTGWRNLGDAYFQMERFEDSTRAYQRGLDAHGADASLYRGLALARNAQGDFESETAALQNYVSLDDSDAAIRHRLGLLLSIFDPENALPELLASAQLDESYDSEVQTMRSALNLASIEMDEANRLIAVGRGLGLVSEWQLAREAFRRASLANGKNAEAWAWLGEADQHLGQDGSEALERAVALNPFSANVRALYGLYWKRQDEPQKALAQFQWAAVIESQNPAFQAALADAFVFAGDLPSALAAYLRAAELAPMDVSYWRMLAIFSAQYNFQVKEFGIPAAQQVLALAPNEASSYDLLGWTYLAADITGLAEGNLKAALRLDPDHAAAHLHLGMTYLQMNRLNDARLHLIQAQTLAPDSTEGQQAAQLLQLYFP</sequence>
<dbReference type="InterPro" id="IPR011990">
    <property type="entry name" value="TPR-like_helical_dom_sf"/>
</dbReference>
<dbReference type="Proteomes" id="UP000266426">
    <property type="component" value="Unassembled WGS sequence"/>
</dbReference>
<proteinExistence type="predicted"/>
<dbReference type="EMBL" id="QZJZ01000014">
    <property type="protein sequence ID" value="RJP61307.1"/>
    <property type="molecule type" value="Genomic_DNA"/>
</dbReference>
<dbReference type="Gene3D" id="1.25.40.10">
    <property type="entry name" value="Tetratricopeptide repeat domain"/>
    <property type="match status" value="3"/>
</dbReference>